<dbReference type="PANTHER" id="PTHR24363">
    <property type="entry name" value="SERINE/THREONINE PROTEIN KINASE"/>
    <property type="match status" value="1"/>
</dbReference>
<dbReference type="NCBIfam" id="NF038151">
    <property type="entry name" value="lanthi_synth_III"/>
    <property type="match status" value="1"/>
</dbReference>
<protein>
    <recommendedName>
        <fullName evidence="1">non-specific serine/threonine protein kinase</fullName>
        <ecNumber evidence="1">2.7.11.1</ecNumber>
    </recommendedName>
</protein>
<dbReference type="PANTHER" id="PTHR24363:SF0">
    <property type="entry name" value="SERINE_THREONINE KINASE LIKE DOMAIN CONTAINING 1"/>
    <property type="match status" value="1"/>
</dbReference>
<evidence type="ECO:0000259" key="9">
    <source>
        <dbReference type="PROSITE" id="PS50011"/>
    </source>
</evidence>
<keyword evidence="2" id="KW-0723">Serine/threonine-protein kinase</keyword>
<evidence type="ECO:0000256" key="3">
    <source>
        <dbReference type="ARBA" id="ARBA00022679"/>
    </source>
</evidence>
<feature type="domain" description="Protein kinase" evidence="9">
    <location>
        <begin position="228"/>
        <end position="515"/>
    </location>
</feature>
<evidence type="ECO:0000256" key="4">
    <source>
        <dbReference type="ARBA" id="ARBA00022741"/>
    </source>
</evidence>
<evidence type="ECO:0000256" key="1">
    <source>
        <dbReference type="ARBA" id="ARBA00012513"/>
    </source>
</evidence>
<organism evidence="10 11">
    <name type="scientific">Lactobacillus delbrueckii subsp. delbrueckii</name>
    <dbReference type="NCBI Taxonomy" id="83684"/>
    <lineage>
        <taxon>Bacteria</taxon>
        <taxon>Bacillati</taxon>
        <taxon>Bacillota</taxon>
        <taxon>Bacilli</taxon>
        <taxon>Lactobacillales</taxon>
        <taxon>Lactobacillaceae</taxon>
        <taxon>Lactobacillus</taxon>
    </lineage>
</organism>
<evidence type="ECO:0000256" key="6">
    <source>
        <dbReference type="ARBA" id="ARBA00022840"/>
    </source>
</evidence>
<dbReference type="Gene3D" id="1.10.510.10">
    <property type="entry name" value="Transferase(Phosphotransferase) domain 1"/>
    <property type="match status" value="1"/>
</dbReference>
<dbReference type="Pfam" id="PF25816">
    <property type="entry name" value="RamC_N"/>
    <property type="match status" value="1"/>
</dbReference>
<dbReference type="InterPro" id="IPR058053">
    <property type="entry name" value="RamC_C"/>
</dbReference>
<keyword evidence="3" id="KW-0808">Transferase</keyword>
<reference evidence="10" key="1">
    <citation type="submission" date="2022-02" db="EMBL/GenBank/DDBJ databases">
        <authorList>
            <person name="Deutsch MARIE S."/>
        </authorList>
    </citation>
    <scope>NUCLEOTIDE SEQUENCE</scope>
    <source>
        <strain evidence="10">CIRM-BIA865</strain>
    </source>
</reference>
<dbReference type="RefSeq" id="WP_260369290.1">
    <property type="nucleotide sequence ID" value="NZ_OV915080.1"/>
</dbReference>
<proteinExistence type="predicted"/>
<accession>A0AAU9QYC5</accession>
<dbReference type="CDD" id="cd04791">
    <property type="entry name" value="LanC_SerThrkinase"/>
    <property type="match status" value="1"/>
</dbReference>
<comment type="catalytic activity">
    <reaction evidence="7">
        <text>L-threonyl-[protein] + ATP = O-phospho-L-threonyl-[protein] + ADP + H(+)</text>
        <dbReference type="Rhea" id="RHEA:46608"/>
        <dbReference type="Rhea" id="RHEA-COMP:11060"/>
        <dbReference type="Rhea" id="RHEA-COMP:11605"/>
        <dbReference type="ChEBI" id="CHEBI:15378"/>
        <dbReference type="ChEBI" id="CHEBI:30013"/>
        <dbReference type="ChEBI" id="CHEBI:30616"/>
        <dbReference type="ChEBI" id="CHEBI:61977"/>
        <dbReference type="ChEBI" id="CHEBI:456216"/>
        <dbReference type="EC" id="2.7.11.1"/>
    </reaction>
</comment>
<comment type="catalytic activity">
    <reaction evidence="8">
        <text>L-seryl-[protein] + ATP = O-phospho-L-seryl-[protein] + ADP + H(+)</text>
        <dbReference type="Rhea" id="RHEA:17989"/>
        <dbReference type="Rhea" id="RHEA-COMP:9863"/>
        <dbReference type="Rhea" id="RHEA-COMP:11604"/>
        <dbReference type="ChEBI" id="CHEBI:15378"/>
        <dbReference type="ChEBI" id="CHEBI:29999"/>
        <dbReference type="ChEBI" id="CHEBI:30616"/>
        <dbReference type="ChEBI" id="CHEBI:83421"/>
        <dbReference type="ChEBI" id="CHEBI:456216"/>
        <dbReference type="EC" id="2.7.11.1"/>
    </reaction>
</comment>
<dbReference type="EC" id="2.7.11.1" evidence="1"/>
<dbReference type="EMBL" id="OV915080">
    <property type="protein sequence ID" value="CAH1705188.1"/>
    <property type="molecule type" value="Genomic_DNA"/>
</dbReference>
<dbReference type="AlphaFoldDB" id="A0AAU9QYC5"/>
<sequence>MLEEQIKYLEAARNSGSLFYTRQKGEEEHFFTLKDRPDAAWLEKKTANWHYVLYEPDELPVQGWKIHLSATVKQAQGMLDAVAPCLIKQKVSFKFQSSLEQYVESNSKYADRGESGKFITVYPRGEEEFACLLAELQKLTETFALGPYILSDQNWQESNVYFRYGGFKPLYLVNAAGERVPAIYDPAGNKVADQRLPYYQQADFVKDLPIFGKNTFPKQEAFAPLEEYQVKEALHFSNAGGVYLALHEGKKVVLKEGRQQAGLDANLKDGFARVENEAEILRQLADLTGVVNYLDDFTSWRHHFLVEEYIAGQSLEELLATEFPFVVGDLEKKARYKAKAIKILEQLKELLKQIHARGLAVGDLSLSNILVTEDGDVRLIDLENAGKATEKYVPGLTTVGFVSRAAKTYAEADDFALARIAYYLFLPVIPVADLAPDIIAKQEKWIGGYFGQDLVQFLRKIAGNMQASEPIFLKKPLAIPEKDLSRQTVDFFTDGLTRGILRHSRFDQVGLVPNLHEKNADPMELLNLARGAAGILWAVGQNADLQAWVARNQGKIIKIAEESEATGLFNGLAGLASVLEKRDFPALAKQLRQILRQKVDLNMADNSLATGLTGIALALREEKPEVSEKIAEELAGRWKQVDFANFADEDVGLLTGWGGVSWLFWQLGQKEVAEEIVSRILRDHAEEAETLTISDQSRGFERLLPYLENGNFGLALLMHKFMREDPAFKQRYQLPFDKLKKSCLTYCTYMETLVSGYSGVLPLAKSLAGDGDYALLDYALAALNQYLVANNDKILAPGKYGYKLSLDFSTGSAGLLTLLKDLRQRDEFSWLPL</sequence>
<dbReference type="Pfam" id="PF00069">
    <property type="entry name" value="Pkinase"/>
    <property type="match status" value="1"/>
</dbReference>
<dbReference type="Proteomes" id="UP001295440">
    <property type="component" value="Chromosome"/>
</dbReference>
<dbReference type="SMART" id="SM00220">
    <property type="entry name" value="S_TKc"/>
    <property type="match status" value="1"/>
</dbReference>
<keyword evidence="6" id="KW-0067">ATP-binding</keyword>
<dbReference type="InterPro" id="IPR000719">
    <property type="entry name" value="Prot_kinase_dom"/>
</dbReference>
<evidence type="ECO:0000256" key="8">
    <source>
        <dbReference type="ARBA" id="ARBA00048679"/>
    </source>
</evidence>
<name>A0AAU9QYC5_9LACO</name>
<dbReference type="GO" id="GO:0005524">
    <property type="term" value="F:ATP binding"/>
    <property type="evidence" value="ECO:0007669"/>
    <property type="project" value="UniProtKB-KW"/>
</dbReference>
<keyword evidence="5 10" id="KW-0418">Kinase</keyword>
<evidence type="ECO:0000256" key="5">
    <source>
        <dbReference type="ARBA" id="ARBA00022777"/>
    </source>
</evidence>
<evidence type="ECO:0000256" key="2">
    <source>
        <dbReference type="ARBA" id="ARBA00022527"/>
    </source>
</evidence>
<evidence type="ECO:0000313" key="10">
    <source>
        <dbReference type="EMBL" id="CAH1705188.1"/>
    </source>
</evidence>
<gene>
    <name evidence="10" type="ORF">LDD865_0023</name>
</gene>
<dbReference type="InterPro" id="IPR057929">
    <property type="entry name" value="RamC_N"/>
</dbReference>
<evidence type="ECO:0000313" key="11">
    <source>
        <dbReference type="Proteomes" id="UP001295440"/>
    </source>
</evidence>
<dbReference type="GO" id="GO:0004674">
    <property type="term" value="F:protein serine/threonine kinase activity"/>
    <property type="evidence" value="ECO:0007669"/>
    <property type="project" value="UniProtKB-KW"/>
</dbReference>
<dbReference type="PROSITE" id="PS50011">
    <property type="entry name" value="PROTEIN_KINASE_DOM"/>
    <property type="match status" value="1"/>
</dbReference>
<dbReference type="InterPro" id="IPR011009">
    <property type="entry name" value="Kinase-like_dom_sf"/>
</dbReference>
<evidence type="ECO:0000256" key="7">
    <source>
        <dbReference type="ARBA" id="ARBA00047899"/>
    </source>
</evidence>
<dbReference type="InterPro" id="IPR053524">
    <property type="entry name" value="Aerial_hyphae_peptide-synth"/>
</dbReference>
<dbReference type="SUPFAM" id="SSF158745">
    <property type="entry name" value="LanC-like"/>
    <property type="match status" value="1"/>
</dbReference>
<keyword evidence="4" id="KW-0547">Nucleotide-binding</keyword>
<dbReference type="SUPFAM" id="SSF56112">
    <property type="entry name" value="Protein kinase-like (PK-like)"/>
    <property type="match status" value="1"/>
</dbReference>